<evidence type="ECO:0000313" key="3">
    <source>
        <dbReference type="Proteomes" id="UP000028990"/>
    </source>
</evidence>
<protein>
    <submittedName>
        <fullName evidence="2">Uncharacterized protein</fullName>
    </submittedName>
</protein>
<gene>
    <name evidence="2" type="ORF">H920_12783</name>
</gene>
<evidence type="ECO:0000313" key="2">
    <source>
        <dbReference type="EMBL" id="KFO25865.1"/>
    </source>
</evidence>
<reference evidence="2 3" key="1">
    <citation type="submission" date="2013-11" db="EMBL/GenBank/DDBJ databases">
        <title>The Damaraland mole rat (Fukomys damarensis) genome and evolution of African mole rats.</title>
        <authorList>
            <person name="Gladyshev V.N."/>
            <person name="Fang X."/>
        </authorList>
    </citation>
    <scope>NUCLEOTIDE SEQUENCE [LARGE SCALE GENOMIC DNA]</scope>
    <source>
        <tissue evidence="2">Liver</tissue>
    </source>
</reference>
<dbReference type="Proteomes" id="UP000028990">
    <property type="component" value="Unassembled WGS sequence"/>
</dbReference>
<feature type="region of interest" description="Disordered" evidence="1">
    <location>
        <begin position="1"/>
        <end position="32"/>
    </location>
</feature>
<name>A0A091D6H7_FUKDA</name>
<accession>A0A091D6H7</accession>
<evidence type="ECO:0000256" key="1">
    <source>
        <dbReference type="SAM" id="MobiDB-lite"/>
    </source>
</evidence>
<sequence>MDLTQEHRDQKYNTGPDGVRGLPGPGKETQDGCRKEQLLMLLGGKTILGDSKELEPMREAAVGAVVSPASEQAGVGSSFYPSQTPARVHPILSTLAAARLLTEHTLRSLLR</sequence>
<feature type="compositionally biased region" description="Basic and acidic residues" evidence="1">
    <location>
        <begin position="1"/>
        <end position="11"/>
    </location>
</feature>
<dbReference type="AlphaFoldDB" id="A0A091D6H7"/>
<proteinExistence type="predicted"/>
<organism evidence="2 3">
    <name type="scientific">Fukomys damarensis</name>
    <name type="common">Damaraland mole rat</name>
    <name type="synonym">Cryptomys damarensis</name>
    <dbReference type="NCBI Taxonomy" id="885580"/>
    <lineage>
        <taxon>Eukaryota</taxon>
        <taxon>Metazoa</taxon>
        <taxon>Chordata</taxon>
        <taxon>Craniata</taxon>
        <taxon>Vertebrata</taxon>
        <taxon>Euteleostomi</taxon>
        <taxon>Mammalia</taxon>
        <taxon>Eutheria</taxon>
        <taxon>Euarchontoglires</taxon>
        <taxon>Glires</taxon>
        <taxon>Rodentia</taxon>
        <taxon>Hystricomorpha</taxon>
        <taxon>Bathyergidae</taxon>
        <taxon>Fukomys</taxon>
    </lineage>
</organism>
<dbReference type="EMBL" id="KN123330">
    <property type="protein sequence ID" value="KFO25865.1"/>
    <property type="molecule type" value="Genomic_DNA"/>
</dbReference>
<keyword evidence="3" id="KW-1185">Reference proteome</keyword>